<feature type="region of interest" description="Disordered" evidence="4">
    <location>
        <begin position="1"/>
        <end position="46"/>
    </location>
</feature>
<keyword evidence="3" id="KW-0539">Nucleus</keyword>
<dbReference type="AlphaFoldDB" id="A0AAJ0GFB8"/>
<feature type="compositionally biased region" description="Basic residues" evidence="4">
    <location>
        <begin position="26"/>
        <end position="36"/>
    </location>
</feature>
<dbReference type="InterPro" id="IPR039182">
    <property type="entry name" value="Pop1"/>
</dbReference>
<evidence type="ECO:0000256" key="1">
    <source>
        <dbReference type="ARBA" id="ARBA00004123"/>
    </source>
</evidence>
<feature type="domain" description="POPLD" evidence="6">
    <location>
        <begin position="567"/>
        <end position="675"/>
    </location>
</feature>
<dbReference type="EMBL" id="JAWDJX010000006">
    <property type="protein sequence ID" value="KAK3056446.1"/>
    <property type="molecule type" value="Genomic_DNA"/>
</dbReference>
<comment type="subcellular location">
    <subcellularLocation>
        <location evidence="1">Nucleus</location>
    </subcellularLocation>
</comment>
<dbReference type="InterPro" id="IPR009723">
    <property type="entry name" value="Pop1_N"/>
</dbReference>
<dbReference type="GO" id="GO:0004526">
    <property type="term" value="F:ribonuclease P activity"/>
    <property type="evidence" value="ECO:0007669"/>
    <property type="project" value="UniProtKB-EC"/>
</dbReference>
<organism evidence="8 9">
    <name type="scientific">Extremus antarcticus</name>
    <dbReference type="NCBI Taxonomy" id="702011"/>
    <lineage>
        <taxon>Eukaryota</taxon>
        <taxon>Fungi</taxon>
        <taxon>Dikarya</taxon>
        <taxon>Ascomycota</taxon>
        <taxon>Pezizomycotina</taxon>
        <taxon>Dothideomycetes</taxon>
        <taxon>Dothideomycetidae</taxon>
        <taxon>Mycosphaerellales</taxon>
        <taxon>Extremaceae</taxon>
        <taxon>Extremus</taxon>
    </lineage>
</organism>
<evidence type="ECO:0000313" key="8">
    <source>
        <dbReference type="EMBL" id="KAK3056446.1"/>
    </source>
</evidence>
<evidence type="ECO:0000256" key="2">
    <source>
        <dbReference type="ARBA" id="ARBA00022694"/>
    </source>
</evidence>
<keyword evidence="2" id="KW-0819">tRNA processing</keyword>
<feature type="domain" description="Pop1 N-terminal" evidence="5">
    <location>
        <begin position="63"/>
        <end position="289"/>
    </location>
</feature>
<dbReference type="GO" id="GO:0005655">
    <property type="term" value="C:nucleolar ribonuclease P complex"/>
    <property type="evidence" value="ECO:0007669"/>
    <property type="project" value="InterPro"/>
</dbReference>
<dbReference type="Pfam" id="PF22770">
    <property type="entry name" value="POP1_C"/>
    <property type="match status" value="1"/>
</dbReference>
<keyword evidence="9" id="KW-1185">Reference proteome</keyword>
<sequence>MAPPDQQSNKRKAPPPTTQNNNKPTPNKKQKTSNHSKRVDFRTLSTQTTSAAFTYGALDVSTFVGARQYEIRALEQGMQRAKKAQNRRAFQQVPRDFRRRTAAHDAKRVPKRLRARAGREMVEDNTPGKGGVGEAKKKVGTKARLRLETVKKLRALGAKKKAEQENREAGKVKITDVGDVAMSGVVDESTTQVKAVQPRKARVKKAASLAQPPAPKAKFRKRQKNKSWLPTHLFHAKRAHMTPPSAAMWRFAMPLTPTQKSYRSIHRASRNRGAVAWDVSYMSTIGLSGEQRSLVGMLKALGVGVPGRGGEESAVWGAKGEKSRRGTRSLESFVFEREAPHKLIAPVTIIWCGVSGTTGTEVADEGKTKRMLYIRVHPSAFFQLWEEVVRLSKVAKPAVTVADLRFEIGSIEITGPGANEALQGALWPYPSSTAPEQLATEKDGIDVGDIWTQLAGLTASSSFPAGALLAFEILDPRLHHPPRPVSGPKTQDEQNKLLELLTSWPIDIATQPAALFDRAARTRATKFPSQKSINRRKTLADPGSFPIPLTTDPAIPIILLAHPTCGGFTLLAPWKAIQPIWYSIIYCPLTTGGQPRFGGLREQQQLAFEAGKPWFPGDFPGTEAGWAWEVQERERRLGDWSKRPKAKRTAWDKVESNYDGKGGKGEVGNGWACDWEFLLDERTKTVEATGGDDAGLDDTMDVDNEQVPEAMAATGPETTKSKKDKQSNSKTPPAPPPKPATLTQLTLSQARAALSNNLIPDQSTSDLKGKLATVRLTLLTRGVPQACARIYRLPSTSTNPALRKAWLALHPANIKQSKHTRKSALPAKLAKDAPAHEVQRRLAQELLNAPAQAGEDAYPACPSEEDTMGFVTAGNFNLAEGQGTGVGCLLLEKVVGVEGEGKEVRLCVVRNAGEGFARLARWDLV</sequence>
<dbReference type="Proteomes" id="UP001271007">
    <property type="component" value="Unassembled WGS sequence"/>
</dbReference>
<evidence type="ECO:0000256" key="4">
    <source>
        <dbReference type="SAM" id="MobiDB-lite"/>
    </source>
</evidence>
<keyword evidence="8" id="KW-0378">Hydrolase</keyword>
<comment type="caution">
    <text evidence="8">The sequence shown here is derived from an EMBL/GenBank/DDBJ whole genome shotgun (WGS) entry which is preliminary data.</text>
</comment>
<proteinExistence type="predicted"/>
<accession>A0AAJ0GFB8</accession>
<protein>
    <submittedName>
        <fullName evidence="8">Ribonucleases P/MRP protein subunit pop1</fullName>
        <ecNumber evidence="8">3.1.26.5</ecNumber>
    </submittedName>
</protein>
<gene>
    <name evidence="8" type="primary">POP1</name>
    <name evidence="8" type="ORF">LTR09_002953</name>
</gene>
<evidence type="ECO:0000259" key="5">
    <source>
        <dbReference type="Pfam" id="PF06978"/>
    </source>
</evidence>
<evidence type="ECO:0000259" key="6">
    <source>
        <dbReference type="Pfam" id="PF08170"/>
    </source>
</evidence>
<dbReference type="GO" id="GO:0000172">
    <property type="term" value="C:ribonuclease MRP complex"/>
    <property type="evidence" value="ECO:0007669"/>
    <property type="project" value="InterPro"/>
</dbReference>
<dbReference type="InterPro" id="IPR055079">
    <property type="entry name" value="POP1_C"/>
</dbReference>
<reference evidence="8" key="1">
    <citation type="submission" date="2023-04" db="EMBL/GenBank/DDBJ databases">
        <title>Black Yeasts Isolated from many extreme environments.</title>
        <authorList>
            <person name="Coleine C."/>
            <person name="Stajich J.E."/>
            <person name="Selbmann L."/>
        </authorList>
    </citation>
    <scope>NUCLEOTIDE SEQUENCE</scope>
    <source>
        <strain evidence="8">CCFEE 5312</strain>
    </source>
</reference>
<evidence type="ECO:0000259" key="7">
    <source>
        <dbReference type="Pfam" id="PF22770"/>
    </source>
</evidence>
<feature type="region of interest" description="Disordered" evidence="4">
    <location>
        <begin position="710"/>
        <end position="741"/>
    </location>
</feature>
<feature type="region of interest" description="Disordered" evidence="4">
    <location>
        <begin position="205"/>
        <end position="224"/>
    </location>
</feature>
<dbReference type="Pfam" id="PF08170">
    <property type="entry name" value="POPLD"/>
    <property type="match status" value="1"/>
</dbReference>
<evidence type="ECO:0000313" key="9">
    <source>
        <dbReference type="Proteomes" id="UP001271007"/>
    </source>
</evidence>
<feature type="domain" description="POP1 C-terminal" evidence="7">
    <location>
        <begin position="771"/>
        <end position="924"/>
    </location>
</feature>
<dbReference type="PANTHER" id="PTHR22731">
    <property type="entry name" value="RIBONUCLEASES P/MRP PROTEIN SUBUNIT POP1"/>
    <property type="match status" value="1"/>
</dbReference>
<evidence type="ECO:0000256" key="3">
    <source>
        <dbReference type="ARBA" id="ARBA00023242"/>
    </source>
</evidence>
<dbReference type="InterPro" id="IPR012590">
    <property type="entry name" value="POPLD_dom"/>
</dbReference>
<dbReference type="EC" id="3.1.26.5" evidence="8"/>
<dbReference type="Pfam" id="PF06978">
    <property type="entry name" value="POP1_N"/>
    <property type="match status" value="1"/>
</dbReference>
<name>A0AAJ0GFB8_9PEZI</name>
<dbReference type="PANTHER" id="PTHR22731:SF3">
    <property type="entry name" value="RIBONUCLEASES P_MRP PROTEIN SUBUNIT POP1"/>
    <property type="match status" value="1"/>
</dbReference>
<dbReference type="GO" id="GO:0001682">
    <property type="term" value="P:tRNA 5'-leader removal"/>
    <property type="evidence" value="ECO:0007669"/>
    <property type="project" value="InterPro"/>
</dbReference>